<proteinExistence type="inferred from homology"/>
<evidence type="ECO:0000313" key="7">
    <source>
        <dbReference type="Proteomes" id="UP000235659"/>
    </source>
</evidence>
<dbReference type="Pfam" id="PF03524">
    <property type="entry name" value="CagX"/>
    <property type="match status" value="1"/>
</dbReference>
<reference evidence="5 8" key="2">
    <citation type="submission" date="2020-04" db="EMBL/GenBank/DDBJ databases">
        <authorList>
            <person name="De Canck E."/>
        </authorList>
    </citation>
    <scope>NUCLEOTIDE SEQUENCE [LARGE SCALE GENOMIC DNA]</scope>
    <source>
        <strain evidence="5 8">LMG 27174</strain>
    </source>
</reference>
<name>A0A2N7WWC6_9BURK</name>
<dbReference type="Proteomes" id="UP000494205">
    <property type="component" value="Unassembled WGS sequence"/>
</dbReference>
<feature type="region of interest" description="Disordered" evidence="3">
    <location>
        <begin position="126"/>
        <end position="158"/>
    </location>
</feature>
<dbReference type="InterPro" id="IPR010258">
    <property type="entry name" value="Conjugal_tfr_TrbG/VirB9/CagX"/>
</dbReference>
<accession>A0A2N7WWC6</accession>
<dbReference type="EMBL" id="CADIJZ010000006">
    <property type="protein sequence ID" value="CAB3668652.1"/>
    <property type="molecule type" value="Genomic_DNA"/>
</dbReference>
<dbReference type="AlphaFoldDB" id="A0A2N7WWC6"/>
<dbReference type="EMBL" id="PNXY01000002">
    <property type="protein sequence ID" value="PMS33793.1"/>
    <property type="molecule type" value="Genomic_DNA"/>
</dbReference>
<dbReference type="OrthoDB" id="5357875at2"/>
<dbReference type="PROSITE" id="PS51257">
    <property type="entry name" value="PROKAR_LIPOPROTEIN"/>
    <property type="match status" value="1"/>
</dbReference>
<feature type="signal peptide" evidence="4">
    <location>
        <begin position="1"/>
        <end position="24"/>
    </location>
</feature>
<evidence type="ECO:0000256" key="3">
    <source>
        <dbReference type="SAM" id="MobiDB-lite"/>
    </source>
</evidence>
<evidence type="ECO:0000256" key="2">
    <source>
        <dbReference type="ARBA" id="ARBA00022729"/>
    </source>
</evidence>
<feature type="compositionally biased region" description="Polar residues" evidence="3">
    <location>
        <begin position="131"/>
        <end position="140"/>
    </location>
</feature>
<organism evidence="5 8">
    <name type="scientific">Paraburkholderia rhynchosiae</name>
    <dbReference type="NCBI Taxonomy" id="487049"/>
    <lineage>
        <taxon>Bacteria</taxon>
        <taxon>Pseudomonadati</taxon>
        <taxon>Pseudomonadota</taxon>
        <taxon>Betaproteobacteria</taxon>
        <taxon>Burkholderiales</taxon>
        <taxon>Burkholderiaceae</taxon>
        <taxon>Paraburkholderia</taxon>
    </lineage>
</organism>
<protein>
    <submittedName>
        <fullName evidence="6">Conjugal transfer protein TrbG</fullName>
    </submittedName>
</protein>
<evidence type="ECO:0000313" key="6">
    <source>
        <dbReference type="EMBL" id="PMS33793.1"/>
    </source>
</evidence>
<dbReference type="Proteomes" id="UP000235659">
    <property type="component" value="Unassembled WGS sequence"/>
</dbReference>
<evidence type="ECO:0000256" key="4">
    <source>
        <dbReference type="SAM" id="SignalP"/>
    </source>
</evidence>
<dbReference type="InterPro" id="IPR033645">
    <property type="entry name" value="VirB9/CagX/TrbG_C"/>
</dbReference>
<evidence type="ECO:0000313" key="5">
    <source>
        <dbReference type="EMBL" id="CAB3668652.1"/>
    </source>
</evidence>
<evidence type="ECO:0000256" key="1">
    <source>
        <dbReference type="ARBA" id="ARBA00006135"/>
    </source>
</evidence>
<keyword evidence="2 4" id="KW-0732">Signal</keyword>
<dbReference type="CDD" id="cd06911">
    <property type="entry name" value="VirB9_CagX_TrbG"/>
    <property type="match status" value="1"/>
</dbReference>
<dbReference type="RefSeq" id="WP_102630964.1">
    <property type="nucleotide sequence ID" value="NZ_CADIJZ010000006.1"/>
</dbReference>
<feature type="chain" id="PRO_5044384608" evidence="4">
    <location>
        <begin position="25"/>
        <end position="158"/>
    </location>
</feature>
<sequence>MKHPTTAFSATLLILGCLLQTACAEPPPTTGPVYDFDWRLSGAAEVRPNQVFDDGQHIYLQFDEPEHVPAIFADMPGGLVLMRWRPDPPYVVVDRVDTALVFRAAGWEARAVRTVPAGPPRIAHFGLARPSEQTPVTSTRAAKGAPAGSVNPRDEPSP</sequence>
<dbReference type="InterPro" id="IPR038161">
    <property type="entry name" value="VirB9/CagX/TrbG_C_sf"/>
</dbReference>
<comment type="similarity">
    <text evidence="1">Belongs to the TrbG/VirB9 family.</text>
</comment>
<reference evidence="6 7" key="1">
    <citation type="submission" date="2018-01" db="EMBL/GenBank/DDBJ databases">
        <title>Whole genome analyses suggest that Burkholderia sensu lato contains two further novel genera in the rhizoxinica-symbiotica group Mycetohabitans gen. nov., and Trinickia gen. nov.: implications for the evolution of diazotrophy and nodulation in the Burkholderiaceae.</title>
        <authorList>
            <person name="Estrada-de los Santos P."/>
            <person name="Palmer M."/>
            <person name="Chavez-Ramirez B."/>
            <person name="Beukes C."/>
            <person name="Steenkamp E.T."/>
            <person name="Hirsch A.M."/>
            <person name="Manyaka P."/>
            <person name="Maluk M."/>
            <person name="Lafos M."/>
            <person name="Crook M."/>
            <person name="Gross E."/>
            <person name="Simon M.F."/>
            <person name="Bueno dos Reis Junior F."/>
            <person name="Poole P.S."/>
            <person name="Venter S.N."/>
            <person name="James E.K."/>
        </authorList>
    </citation>
    <scope>NUCLEOTIDE SEQUENCE [LARGE SCALE GENOMIC DNA]</scope>
    <source>
        <strain evidence="6 7">WSM 3937</strain>
    </source>
</reference>
<evidence type="ECO:0000313" key="8">
    <source>
        <dbReference type="Proteomes" id="UP000494205"/>
    </source>
</evidence>
<dbReference type="Gene3D" id="2.60.40.2500">
    <property type="match status" value="1"/>
</dbReference>
<keyword evidence="7" id="KW-1185">Reference proteome</keyword>
<gene>
    <name evidence="6" type="ORF">C0Z16_04515</name>
    <name evidence="5" type="ORF">LMG27174_02029</name>
</gene>